<evidence type="ECO:0000313" key="2">
    <source>
        <dbReference type="EMBL" id="GMF58054.1"/>
    </source>
</evidence>
<organism evidence="2 3">
    <name type="scientific">Phytophthora fragariaefolia</name>
    <dbReference type="NCBI Taxonomy" id="1490495"/>
    <lineage>
        <taxon>Eukaryota</taxon>
        <taxon>Sar</taxon>
        <taxon>Stramenopiles</taxon>
        <taxon>Oomycota</taxon>
        <taxon>Peronosporomycetes</taxon>
        <taxon>Peronosporales</taxon>
        <taxon>Peronosporaceae</taxon>
        <taxon>Phytophthora</taxon>
    </lineage>
</organism>
<comment type="caution">
    <text evidence="2">The sequence shown here is derived from an EMBL/GenBank/DDBJ whole genome shotgun (WGS) entry which is preliminary data.</text>
</comment>
<feature type="compositionally biased region" description="Low complexity" evidence="1">
    <location>
        <begin position="1"/>
        <end position="46"/>
    </location>
</feature>
<dbReference type="Proteomes" id="UP001165121">
    <property type="component" value="Unassembled WGS sequence"/>
</dbReference>
<reference evidence="2" key="1">
    <citation type="submission" date="2023-04" db="EMBL/GenBank/DDBJ databases">
        <title>Phytophthora fragariaefolia NBRC 109709.</title>
        <authorList>
            <person name="Ichikawa N."/>
            <person name="Sato H."/>
            <person name="Tonouchi N."/>
        </authorList>
    </citation>
    <scope>NUCLEOTIDE SEQUENCE</scope>
    <source>
        <strain evidence="2">NBRC 109709</strain>
    </source>
</reference>
<dbReference type="AlphaFoldDB" id="A0A9W7D8T4"/>
<keyword evidence="3" id="KW-1185">Reference proteome</keyword>
<feature type="compositionally biased region" description="Acidic residues" evidence="1">
    <location>
        <begin position="67"/>
        <end position="90"/>
    </location>
</feature>
<feature type="compositionally biased region" description="Polar residues" evidence="1">
    <location>
        <begin position="383"/>
        <end position="393"/>
    </location>
</feature>
<evidence type="ECO:0000313" key="3">
    <source>
        <dbReference type="Proteomes" id="UP001165121"/>
    </source>
</evidence>
<name>A0A9W7D8T4_9STRA</name>
<dbReference type="EMBL" id="BSXT01004496">
    <property type="protein sequence ID" value="GMF58054.1"/>
    <property type="molecule type" value="Genomic_DNA"/>
</dbReference>
<feature type="region of interest" description="Disordered" evidence="1">
    <location>
        <begin position="1"/>
        <end position="148"/>
    </location>
</feature>
<protein>
    <submittedName>
        <fullName evidence="2">Unnamed protein product</fullName>
    </submittedName>
</protein>
<evidence type="ECO:0000256" key="1">
    <source>
        <dbReference type="SAM" id="MobiDB-lite"/>
    </source>
</evidence>
<feature type="region of interest" description="Disordered" evidence="1">
    <location>
        <begin position="371"/>
        <end position="393"/>
    </location>
</feature>
<gene>
    <name evidence="2" type="ORF">Pfra01_002490400</name>
</gene>
<accession>A0A9W7D8T4</accession>
<proteinExistence type="predicted"/>
<sequence>MSTPTTQAAGTPAASAAANTVVASSATTGSALASTPTSTVTTPSSPKRTMSLRDYKKTRGNALFDRDELEALFDVGSDTDMEDREEEEDERTSPSTRVHPSVGSRRPREDDSDASSSKRSRSSSDRSLADAGPLSSPRRGGDSTPSGVVASRTAPVCYPWMLSPSEIQSCFGSTAPPSQFALYLCTGSINNDVTKELDFDPATDQRRDYYFGLFHELRWYGNKKTSRRIRVPEWQALCQSWGAFVENFNKGPAGYRERVRFARERYERFSKRPKIEQLHWGAVEAGIPCAVPMGIACEHCHVGAVRVSERDIKWYTGVRVPEELKTLRTNLIAQMTSSATGVRNTLSRAVGDYSSRSSFVRFGGFGGGGLRTPSPFPERPASGHSNGSHVSWF</sequence>